<dbReference type="AlphaFoldDB" id="A0A554LX62"/>
<dbReference type="NCBIfam" id="NF010539">
    <property type="entry name" value="PRK13927.1"/>
    <property type="match status" value="1"/>
</dbReference>
<keyword evidence="4" id="KW-0067">ATP-binding</keyword>
<proteinExistence type="inferred from homology"/>
<dbReference type="PANTHER" id="PTHR42749:SF1">
    <property type="entry name" value="CELL SHAPE-DETERMINING PROTEIN MREB"/>
    <property type="match status" value="1"/>
</dbReference>
<evidence type="ECO:0000313" key="7">
    <source>
        <dbReference type="EMBL" id="TSC97458.1"/>
    </source>
</evidence>
<dbReference type="Gene3D" id="3.90.640.10">
    <property type="entry name" value="Actin, Chain A, domain 4"/>
    <property type="match status" value="1"/>
</dbReference>
<dbReference type="InterPro" id="IPR056546">
    <property type="entry name" value="MreB_MamK-like"/>
</dbReference>
<evidence type="ECO:0000256" key="2">
    <source>
        <dbReference type="ARBA" id="ARBA00022490"/>
    </source>
</evidence>
<dbReference type="Proteomes" id="UP000318711">
    <property type="component" value="Unassembled WGS sequence"/>
</dbReference>
<comment type="subcellular location">
    <subcellularLocation>
        <location evidence="1">Cytoplasm</location>
    </subcellularLocation>
</comment>
<dbReference type="PRINTS" id="PR01652">
    <property type="entry name" value="SHAPEPROTEIN"/>
</dbReference>
<dbReference type="Pfam" id="PF06723">
    <property type="entry name" value="MreB_Mbl"/>
    <property type="match status" value="1"/>
</dbReference>
<comment type="caution">
    <text evidence="7">The sequence shown here is derived from an EMBL/GenBank/DDBJ whole genome shotgun (WGS) entry which is preliminary data.</text>
</comment>
<evidence type="ECO:0000313" key="8">
    <source>
        <dbReference type="Proteomes" id="UP000318711"/>
    </source>
</evidence>
<dbReference type="GO" id="GO:0008360">
    <property type="term" value="P:regulation of cell shape"/>
    <property type="evidence" value="ECO:0007669"/>
    <property type="project" value="UniProtKB-KW"/>
</dbReference>
<feature type="non-terminal residue" evidence="7">
    <location>
        <position position="252"/>
    </location>
</feature>
<gene>
    <name evidence="7" type="ORF">CEN88_20</name>
</gene>
<dbReference type="PANTHER" id="PTHR42749">
    <property type="entry name" value="CELL SHAPE-DETERMINING PROTEIN MREB"/>
    <property type="match status" value="1"/>
</dbReference>
<sequence length="252" mass="26831">MVRRIAIDLGTTNVLVYIPGQGIVINEPSVVAIRTSDNKVVAIGNSAKEMLGRTPESIVASHPLRDGVIANYKITQAMLRYFIDKISGRIRLFKPDLMIAVPAGVTSTERRAVIDAGLQAGGREVYLLKEPLAAALGAGIPISSASGHMILDIGGGTTEVAVLALGDIVASNSVRIAGNRIDQSIIDYVRKKFSLIIGEQTAEQVKIEIGSVAKLDKELKLEISGSNSISGLPESMFLKTNDIVPAIRESMN</sequence>
<keyword evidence="5" id="KW-0133">Cell shape</keyword>
<organism evidence="7 8">
    <name type="scientific">Candidatus Berkelbacteria bacterium Licking1014_2</name>
    <dbReference type="NCBI Taxonomy" id="2017146"/>
    <lineage>
        <taxon>Bacteria</taxon>
        <taxon>Candidatus Berkelbacteria</taxon>
    </lineage>
</organism>
<dbReference type="GO" id="GO:0005737">
    <property type="term" value="C:cytoplasm"/>
    <property type="evidence" value="ECO:0007669"/>
    <property type="project" value="UniProtKB-SubCell"/>
</dbReference>
<reference evidence="7 8" key="1">
    <citation type="submission" date="2017-07" db="EMBL/GenBank/DDBJ databases">
        <title>Mechanisms for carbon and nitrogen cycling indicate functional differentiation within the Candidate Phyla Radiation.</title>
        <authorList>
            <person name="Danczak R.E."/>
            <person name="Johnston M.D."/>
            <person name="Kenah C."/>
            <person name="Slattery M."/>
            <person name="Wrighton K.C."/>
            <person name="Wilkins M.J."/>
        </authorList>
    </citation>
    <scope>NUCLEOTIDE SEQUENCE [LARGE SCALE GENOMIC DNA]</scope>
    <source>
        <strain evidence="7">Licking1014_2</strain>
    </source>
</reference>
<dbReference type="GO" id="GO:0000902">
    <property type="term" value="P:cell morphogenesis"/>
    <property type="evidence" value="ECO:0007669"/>
    <property type="project" value="InterPro"/>
</dbReference>
<name>A0A554LX62_9BACT</name>
<dbReference type="EMBL" id="VMGL01000002">
    <property type="protein sequence ID" value="TSC97458.1"/>
    <property type="molecule type" value="Genomic_DNA"/>
</dbReference>
<dbReference type="InterPro" id="IPR004753">
    <property type="entry name" value="MreB"/>
</dbReference>
<dbReference type="GO" id="GO:0005524">
    <property type="term" value="F:ATP binding"/>
    <property type="evidence" value="ECO:0007669"/>
    <property type="project" value="UniProtKB-KW"/>
</dbReference>
<dbReference type="SUPFAM" id="SSF53067">
    <property type="entry name" value="Actin-like ATPase domain"/>
    <property type="match status" value="2"/>
</dbReference>
<evidence type="ECO:0000256" key="4">
    <source>
        <dbReference type="ARBA" id="ARBA00022840"/>
    </source>
</evidence>
<keyword evidence="3" id="KW-0547">Nucleotide-binding</keyword>
<evidence type="ECO:0000256" key="1">
    <source>
        <dbReference type="ARBA" id="ARBA00004496"/>
    </source>
</evidence>
<evidence type="ECO:0000256" key="5">
    <source>
        <dbReference type="ARBA" id="ARBA00022960"/>
    </source>
</evidence>
<comment type="similarity">
    <text evidence="6">Belongs to the FtsA/MreB family.</text>
</comment>
<evidence type="ECO:0000256" key="3">
    <source>
        <dbReference type="ARBA" id="ARBA00022741"/>
    </source>
</evidence>
<protein>
    <recommendedName>
        <fullName evidence="9">Rod shape-determining protein MreB</fullName>
    </recommendedName>
</protein>
<evidence type="ECO:0008006" key="9">
    <source>
        <dbReference type="Google" id="ProtNLM"/>
    </source>
</evidence>
<dbReference type="CDD" id="cd10225">
    <property type="entry name" value="ASKHA_NBD_MreB-like"/>
    <property type="match status" value="1"/>
</dbReference>
<keyword evidence="2" id="KW-0963">Cytoplasm</keyword>
<accession>A0A554LX62</accession>
<dbReference type="Gene3D" id="3.30.420.40">
    <property type="match status" value="1"/>
</dbReference>
<evidence type="ECO:0000256" key="6">
    <source>
        <dbReference type="ARBA" id="ARBA00023458"/>
    </source>
</evidence>
<dbReference type="InterPro" id="IPR043129">
    <property type="entry name" value="ATPase_NBD"/>
</dbReference>